<dbReference type="Pfam" id="PF08241">
    <property type="entry name" value="Methyltransf_11"/>
    <property type="match status" value="1"/>
</dbReference>
<evidence type="ECO:0000313" key="8">
    <source>
        <dbReference type="Proteomes" id="UP000053237"/>
    </source>
</evidence>
<keyword evidence="5" id="KW-0539">Nucleus</keyword>
<protein>
    <recommendedName>
        <fullName evidence="6">Methyltransferase type 11 domain-containing protein</fullName>
    </recommendedName>
</protein>
<organism evidence="7 8">
    <name type="scientific">Albugo candida</name>
    <dbReference type="NCBI Taxonomy" id="65357"/>
    <lineage>
        <taxon>Eukaryota</taxon>
        <taxon>Sar</taxon>
        <taxon>Stramenopiles</taxon>
        <taxon>Oomycota</taxon>
        <taxon>Peronosporomycetes</taxon>
        <taxon>Albuginales</taxon>
        <taxon>Albuginaceae</taxon>
        <taxon>Albugo</taxon>
    </lineage>
</organism>
<dbReference type="Pfam" id="PF09739">
    <property type="entry name" value="MCM_bind"/>
    <property type="match status" value="1"/>
</dbReference>
<dbReference type="CDD" id="cd02440">
    <property type="entry name" value="AdoMet_MTases"/>
    <property type="match status" value="1"/>
</dbReference>
<evidence type="ECO:0000256" key="3">
    <source>
        <dbReference type="ARBA" id="ARBA00022679"/>
    </source>
</evidence>
<keyword evidence="4" id="KW-0949">S-adenosyl-L-methionine</keyword>
<comment type="caution">
    <text evidence="7">The sequence shown here is derived from an EMBL/GenBank/DDBJ whole genome shotgun (WGS) entry which is preliminary data.</text>
</comment>
<evidence type="ECO:0000256" key="2">
    <source>
        <dbReference type="ARBA" id="ARBA00022603"/>
    </source>
</evidence>
<gene>
    <name evidence="7" type="ORF">BN9_002770</name>
</gene>
<evidence type="ECO:0000256" key="4">
    <source>
        <dbReference type="ARBA" id="ARBA00022691"/>
    </source>
</evidence>
<feature type="domain" description="Methyltransferase type 11" evidence="6">
    <location>
        <begin position="615"/>
        <end position="714"/>
    </location>
</feature>
<keyword evidence="2" id="KW-0489">Methyltransferase</keyword>
<comment type="subcellular location">
    <subcellularLocation>
        <location evidence="1">Nucleus</location>
    </subcellularLocation>
</comment>
<dbReference type="GO" id="GO:0008757">
    <property type="term" value="F:S-adenosylmethionine-dependent methyltransferase activity"/>
    <property type="evidence" value="ECO:0007669"/>
    <property type="project" value="InterPro"/>
</dbReference>
<reference evidence="7 8" key="1">
    <citation type="submission" date="2012-05" db="EMBL/GenBank/DDBJ databases">
        <title>Recombination and specialization in a pathogen metapopulation.</title>
        <authorList>
            <person name="Gardiner A."/>
            <person name="Kemen E."/>
            <person name="Schultz-Larsen T."/>
            <person name="MacLean D."/>
            <person name="Van Oosterhout C."/>
            <person name="Jones J.D.G."/>
        </authorList>
    </citation>
    <scope>NUCLEOTIDE SEQUENCE [LARGE SCALE GENOMIC DNA]</scope>
    <source>
        <strain evidence="7 8">Ac Nc2</strain>
    </source>
</reference>
<dbReference type="GO" id="GO:0005634">
    <property type="term" value="C:nucleus"/>
    <property type="evidence" value="ECO:0007669"/>
    <property type="project" value="UniProtKB-SubCell"/>
</dbReference>
<dbReference type="Gene3D" id="3.40.50.150">
    <property type="entry name" value="Vaccinia Virus protein VP39"/>
    <property type="match status" value="1"/>
</dbReference>
<keyword evidence="3" id="KW-0808">Transferase</keyword>
<sequence>MESLHLYHTIDIKTDSLPIIKPEELFRGTYPNNSYVRFRGVIRQVRDPELIGPLQPNKLTQLNAMKERVLLQVELFPFATEWAKDRYYANCGAIEPFDNNRKRSQSHANGKVEKRVKMSVEDDKADVSPVRLSKDLNSSLINVYVYEDQSKFVKNDAFKVNTAFDFVGVFDVSKTERNVDEFEREEGALLHCCDAVKMTPLAMIQPHQRFSFYQEINQNNQSIRDHCLKYWSEQTDQKLEISKVREMLIHYLAESLLGDTVGAEYLVLCLLSRVYTRVNDSSPLGNISINLQLGWNVSKADSDAFILSINDRIKEVVPLFSELQVAVQDLNCRDLIPHKDYTTDCLLTGALQLPNGTTLTLNETSLSTGKLDEKGYKNINAVQSLISKMQLPYDFQYFSLEFPQDISIISVSASKSIFSSLLHIPVQSGQLSSRVLHEPGALRSMLECFRMYLVSMRELEVTMGNEQADMAEKYYVNRRKEDNSVTSDDLDRWLRLARLQAISQGADHVSNACWERVVELECIRSQRCVQLTLKRPSILFGGAVVYIGASTVTYFTLYKPKTTDDFIQHLDNFKRRHIFDENAAKYDKAIDLDEKIMGISLLRRYLLRSCRGDVLEIAAGTGRNLCYYPKSVKQLTFTDFSNGMMEQLKKKKEFEQAVSSVDRCNCHVMCAEELGFPDQSFDTVIDTFGLCSMVDAQRALEEMQRVCRKDGKILLLEHGQSHYMWLSSLLDKFAGVHAKAWGCQWNRDILALVENAGLEIEDIKRFHFGTTYYIVARPTQRIDK</sequence>
<dbReference type="GO" id="GO:0032259">
    <property type="term" value="P:methylation"/>
    <property type="evidence" value="ECO:0007669"/>
    <property type="project" value="UniProtKB-KW"/>
</dbReference>
<dbReference type="InterPro" id="IPR013216">
    <property type="entry name" value="Methyltransf_11"/>
</dbReference>
<dbReference type="STRING" id="65357.A0A024FY35"/>
<keyword evidence="8" id="KW-1185">Reference proteome</keyword>
<evidence type="ECO:0000256" key="1">
    <source>
        <dbReference type="ARBA" id="ARBA00004123"/>
    </source>
</evidence>
<dbReference type="InParanoid" id="A0A024FY35"/>
<dbReference type="AlphaFoldDB" id="A0A024FY35"/>
<dbReference type="GO" id="GO:0006261">
    <property type="term" value="P:DNA-templated DNA replication"/>
    <property type="evidence" value="ECO:0007669"/>
    <property type="project" value="TreeGrafter"/>
</dbReference>
<evidence type="ECO:0000259" key="6">
    <source>
        <dbReference type="Pfam" id="PF08241"/>
    </source>
</evidence>
<dbReference type="InterPro" id="IPR029063">
    <property type="entry name" value="SAM-dependent_MTases_sf"/>
</dbReference>
<evidence type="ECO:0000313" key="7">
    <source>
        <dbReference type="EMBL" id="CCI39494.1"/>
    </source>
</evidence>
<name>A0A024FY35_9STRA</name>
<dbReference type="InterPro" id="IPR019140">
    <property type="entry name" value="MCM_complex-bd"/>
</dbReference>
<dbReference type="PROSITE" id="PS01184">
    <property type="entry name" value="UBIE_2"/>
    <property type="match status" value="1"/>
</dbReference>
<dbReference type="Proteomes" id="UP000053237">
    <property type="component" value="Unassembled WGS sequence"/>
</dbReference>
<dbReference type="GO" id="GO:0003682">
    <property type="term" value="F:chromatin binding"/>
    <property type="evidence" value="ECO:0007669"/>
    <property type="project" value="TreeGrafter"/>
</dbReference>
<evidence type="ECO:0000256" key="5">
    <source>
        <dbReference type="ARBA" id="ARBA00023242"/>
    </source>
</evidence>
<dbReference type="PANTHER" id="PTHR13489">
    <property type="entry name" value="MINI-CHROMOSOME MAINTENANCE COMPLEX-BINDING PROTEIN"/>
    <property type="match status" value="1"/>
</dbReference>
<dbReference type="EMBL" id="CAIX01000002">
    <property type="protein sequence ID" value="CCI39494.1"/>
    <property type="molecule type" value="Genomic_DNA"/>
</dbReference>
<dbReference type="OrthoDB" id="416496at2759"/>
<proteinExistence type="predicted"/>
<dbReference type="PANTHER" id="PTHR13489:SF0">
    <property type="entry name" value="MINI-CHROMOSOME MAINTENANCE COMPLEX-BINDING PROTEIN"/>
    <property type="match status" value="1"/>
</dbReference>
<dbReference type="SUPFAM" id="SSF53335">
    <property type="entry name" value="S-adenosyl-L-methionine-dependent methyltransferases"/>
    <property type="match status" value="1"/>
</dbReference>
<dbReference type="InterPro" id="IPR023576">
    <property type="entry name" value="UbiE/COQ5_MeTrFase_CS"/>
</dbReference>
<accession>A0A024FY35</accession>